<feature type="domain" description="Amine oxidase" evidence="3">
    <location>
        <begin position="328"/>
        <end position="597"/>
    </location>
</feature>
<dbReference type="Gene3D" id="3.50.50.60">
    <property type="entry name" value="FAD/NAD(P)-binding domain"/>
    <property type="match status" value="1"/>
</dbReference>
<dbReference type="SUPFAM" id="SSF51905">
    <property type="entry name" value="FAD/NAD(P)-binding domain"/>
    <property type="match status" value="1"/>
</dbReference>
<feature type="signal peptide" evidence="2">
    <location>
        <begin position="1"/>
        <end position="25"/>
    </location>
</feature>
<dbReference type="InterPro" id="IPR002937">
    <property type="entry name" value="Amino_oxidase"/>
</dbReference>
<proteinExistence type="predicted"/>
<evidence type="ECO:0000259" key="3">
    <source>
        <dbReference type="Pfam" id="PF01593"/>
    </source>
</evidence>
<evidence type="ECO:0000313" key="5">
    <source>
        <dbReference type="Proteomes" id="UP001153069"/>
    </source>
</evidence>
<dbReference type="InterPro" id="IPR036188">
    <property type="entry name" value="FAD/NAD-bd_sf"/>
</dbReference>
<dbReference type="Proteomes" id="UP001153069">
    <property type="component" value="Unassembled WGS sequence"/>
</dbReference>
<reference evidence="4" key="1">
    <citation type="submission" date="2020-06" db="EMBL/GenBank/DDBJ databases">
        <authorList>
            <consortium name="Plant Systems Biology data submission"/>
        </authorList>
    </citation>
    <scope>NUCLEOTIDE SEQUENCE</scope>
    <source>
        <strain evidence="4">D6</strain>
    </source>
</reference>
<feature type="compositionally biased region" description="Low complexity" evidence="1">
    <location>
        <begin position="83"/>
        <end position="99"/>
    </location>
</feature>
<keyword evidence="5" id="KW-1185">Reference proteome</keyword>
<accession>A0A9N8ER20</accession>
<name>A0A9N8ER20_9STRA</name>
<dbReference type="SUPFAM" id="SSF54373">
    <property type="entry name" value="FAD-linked reductases, C-terminal domain"/>
    <property type="match status" value="1"/>
</dbReference>
<evidence type="ECO:0000256" key="2">
    <source>
        <dbReference type="SAM" id="SignalP"/>
    </source>
</evidence>
<gene>
    <name evidence="4" type="ORF">SEMRO_1474_G275700.1</name>
</gene>
<dbReference type="GO" id="GO:0016491">
    <property type="term" value="F:oxidoreductase activity"/>
    <property type="evidence" value="ECO:0007669"/>
    <property type="project" value="InterPro"/>
</dbReference>
<dbReference type="Pfam" id="PF01593">
    <property type="entry name" value="Amino_oxidase"/>
    <property type="match status" value="2"/>
</dbReference>
<feature type="domain" description="Amine oxidase" evidence="3">
    <location>
        <begin position="136"/>
        <end position="226"/>
    </location>
</feature>
<dbReference type="EMBL" id="CAICTM010001472">
    <property type="protein sequence ID" value="CAB9523936.1"/>
    <property type="molecule type" value="Genomic_DNA"/>
</dbReference>
<feature type="chain" id="PRO_5040279385" evidence="2">
    <location>
        <begin position="26"/>
        <end position="622"/>
    </location>
</feature>
<keyword evidence="2" id="KW-0732">Signal</keyword>
<feature type="region of interest" description="Disordered" evidence="1">
    <location>
        <begin position="76"/>
        <end position="108"/>
    </location>
</feature>
<dbReference type="AlphaFoldDB" id="A0A9N8ER20"/>
<organism evidence="4 5">
    <name type="scientific">Seminavis robusta</name>
    <dbReference type="NCBI Taxonomy" id="568900"/>
    <lineage>
        <taxon>Eukaryota</taxon>
        <taxon>Sar</taxon>
        <taxon>Stramenopiles</taxon>
        <taxon>Ochrophyta</taxon>
        <taxon>Bacillariophyta</taxon>
        <taxon>Bacillariophyceae</taxon>
        <taxon>Bacillariophycidae</taxon>
        <taxon>Naviculales</taxon>
        <taxon>Naviculaceae</taxon>
        <taxon>Seminavis</taxon>
    </lineage>
</organism>
<protein>
    <submittedName>
        <fullName evidence="4">Polyamine oxidase</fullName>
    </submittedName>
</protein>
<evidence type="ECO:0000256" key="1">
    <source>
        <dbReference type="SAM" id="MobiDB-lite"/>
    </source>
</evidence>
<dbReference type="InterPro" id="IPR050281">
    <property type="entry name" value="Flavin_monoamine_oxidase"/>
</dbReference>
<comment type="caution">
    <text evidence="4">The sequence shown here is derived from an EMBL/GenBank/DDBJ whole genome shotgun (WGS) entry which is preliminary data.</text>
</comment>
<dbReference type="Gene3D" id="3.90.660.10">
    <property type="match status" value="1"/>
</dbReference>
<sequence>MISVSSRVSILLVLIMTTAVSLSDAAKVRGSSLAAHHHGRRAQGGNNMDNNMNNINDINDNNNIEIPEISPEVDEEETPEYIPPGGAAGAPPGSLAADGTFVPPGGAGGSFAQPQLSTECATVEYADVVIIGAGAAGIAAAARLQEEDPTLTYRILESTERVGGRVRSVQFGVPGNTWTLEDGANWIYGNIKDNPLLTVMEDTGFAAPYNDYASFIAYGTDGLLVDETLYTAEEERFRTALEDAIAEVDENLWTPAHDFYTDVGVIGLLQQNGWFVGPENTVMNNLDHDIQWAWLDWEWATSEVSLRFFPTAAYESLIVADPRGFEFLLQTYLQQNANTTSLRTGTRALSVAYDENIPSQGGKTYKARVHTNNGAQCTDYVAQRVISTVSAGVLNAGLIQFQPPLRFPAESHNPMKMAQYIKVTYQFENQFWDDIEFIRVLREAGQRGHCNHWQNMNYFMPGSNIIRCELMTEAFEELLQQGGQRNLPESTIDSLLDPLRLVYGADVVGTPIATYVNNVHTDTSFGFGAYSSWEIGYTFTQFGQFYGGIDSLTAYCEHNGCNSLQEWILHFSGSHTCFDQSETVHGAMFAGQRSANFVLSELGYNVDTDKSPCDVDWGWLAR</sequence>
<evidence type="ECO:0000313" key="4">
    <source>
        <dbReference type="EMBL" id="CAB9523936.1"/>
    </source>
</evidence>
<dbReference type="OrthoDB" id="7777654at2759"/>
<dbReference type="PANTHER" id="PTHR10742">
    <property type="entry name" value="FLAVIN MONOAMINE OXIDASE"/>
    <property type="match status" value="1"/>
</dbReference>
<dbReference type="PANTHER" id="PTHR10742:SF410">
    <property type="entry name" value="LYSINE-SPECIFIC HISTONE DEMETHYLASE 2"/>
    <property type="match status" value="1"/>
</dbReference>